<keyword evidence="5" id="KW-1185">Reference proteome</keyword>
<dbReference type="InterPro" id="IPR013830">
    <property type="entry name" value="SGNH_hydro"/>
</dbReference>
<proteinExistence type="predicted"/>
<dbReference type="GO" id="GO:0016787">
    <property type="term" value="F:hydrolase activity"/>
    <property type="evidence" value="ECO:0007669"/>
    <property type="project" value="UniProtKB-KW"/>
</dbReference>
<keyword evidence="2" id="KW-1133">Transmembrane helix</keyword>
<protein>
    <submittedName>
        <fullName evidence="4">SGNH/GDSL hydrolase family protein</fullName>
    </submittedName>
</protein>
<name>A0ABY9KU10_9BACI</name>
<reference evidence="4" key="1">
    <citation type="submission" date="2023-06" db="EMBL/GenBank/DDBJ databases">
        <title>A Treasure from Seagulls: Isolation and Description of Aciduricobacillus qingdaonensis gen. nov., sp. nov., a Rare Obligately Uric Acid-utilizing Member in the Family Bacillaceae.</title>
        <authorList>
            <person name="Liu W."/>
            <person name="Wang B."/>
        </authorList>
    </citation>
    <scope>NUCLEOTIDE SEQUENCE</scope>
    <source>
        <strain evidence="4">44XB</strain>
    </source>
</reference>
<feature type="region of interest" description="Disordered" evidence="1">
    <location>
        <begin position="32"/>
        <end position="68"/>
    </location>
</feature>
<dbReference type="InterPro" id="IPR036514">
    <property type="entry name" value="SGNH_hydro_sf"/>
</dbReference>
<feature type="domain" description="SGNH hydrolase-type esterase" evidence="3">
    <location>
        <begin position="83"/>
        <end position="272"/>
    </location>
</feature>
<dbReference type="Gene3D" id="3.40.50.1110">
    <property type="entry name" value="SGNH hydrolase"/>
    <property type="match status" value="1"/>
</dbReference>
<dbReference type="PANTHER" id="PTHR30383:SF27">
    <property type="entry name" value="SPORE GERMINATION LIPASE LIPC"/>
    <property type="match status" value="1"/>
</dbReference>
<gene>
    <name evidence="4" type="ORF">QR721_11815</name>
</gene>
<organism evidence="4 5">
    <name type="scientific">Aciduricibacillus chroicocephali</name>
    <dbReference type="NCBI Taxonomy" id="3054939"/>
    <lineage>
        <taxon>Bacteria</taxon>
        <taxon>Bacillati</taxon>
        <taxon>Bacillota</taxon>
        <taxon>Bacilli</taxon>
        <taxon>Bacillales</taxon>
        <taxon>Bacillaceae</taxon>
        <taxon>Aciduricibacillus</taxon>
    </lineage>
</organism>
<dbReference type="RefSeq" id="WP_348027212.1">
    <property type="nucleotide sequence ID" value="NZ_CP129113.1"/>
</dbReference>
<keyword evidence="4" id="KW-0378">Hydrolase</keyword>
<evidence type="ECO:0000256" key="1">
    <source>
        <dbReference type="SAM" id="MobiDB-lite"/>
    </source>
</evidence>
<keyword evidence="2" id="KW-0812">Transmembrane</keyword>
<dbReference type="Pfam" id="PF13472">
    <property type="entry name" value="Lipase_GDSL_2"/>
    <property type="match status" value="1"/>
</dbReference>
<evidence type="ECO:0000259" key="3">
    <source>
        <dbReference type="Pfam" id="PF13472"/>
    </source>
</evidence>
<dbReference type="CDD" id="cd04506">
    <property type="entry name" value="SGNH_hydrolase_YpmR_like"/>
    <property type="match status" value="1"/>
</dbReference>
<accession>A0ABY9KU10</accession>
<dbReference type="EMBL" id="CP129113">
    <property type="protein sequence ID" value="WLV24313.1"/>
    <property type="molecule type" value="Genomic_DNA"/>
</dbReference>
<dbReference type="SUPFAM" id="SSF52266">
    <property type="entry name" value="SGNH hydrolase"/>
    <property type="match status" value="1"/>
</dbReference>
<evidence type="ECO:0000313" key="4">
    <source>
        <dbReference type="EMBL" id="WLV24313.1"/>
    </source>
</evidence>
<evidence type="ECO:0000313" key="5">
    <source>
        <dbReference type="Proteomes" id="UP001180087"/>
    </source>
</evidence>
<dbReference type="InterPro" id="IPR051532">
    <property type="entry name" value="Ester_Hydrolysis_Enzymes"/>
</dbReference>
<dbReference type="Proteomes" id="UP001180087">
    <property type="component" value="Chromosome"/>
</dbReference>
<sequence>MKRRFLIGISLAILFIAGIGLYAVLKPGDDSRNVKPDPTQIQQNSARQQAMAKPRDPEQSGPEAKAVVGRKGFLSRKSTRVVALGDSLTQGVGDSTKSGGYIGILDRKVNGDRKKVRFDNFGHAGDRTDQLYRKIQDPKVSTAIADSDIVLITIGANDIMKIVKSNITNLNYDDFTEERGQYEERLQRVFNELQKINPDAKIYLLGFYNPFLKYFHDIPELNDIVKMWNKTSEMVTEENENIHYIPTKDLFDKSRGNVFYEDNFHPNDKGYQMMADRVLKYVNFK</sequence>
<dbReference type="PANTHER" id="PTHR30383">
    <property type="entry name" value="THIOESTERASE 1/PROTEASE 1/LYSOPHOSPHOLIPASE L1"/>
    <property type="match status" value="1"/>
</dbReference>
<evidence type="ECO:0000256" key="2">
    <source>
        <dbReference type="SAM" id="Phobius"/>
    </source>
</evidence>
<feature type="compositionally biased region" description="Polar residues" evidence="1">
    <location>
        <begin position="39"/>
        <end position="48"/>
    </location>
</feature>
<keyword evidence="2" id="KW-0472">Membrane</keyword>
<feature type="transmembrane region" description="Helical" evidence="2">
    <location>
        <begin position="5"/>
        <end position="25"/>
    </location>
</feature>